<dbReference type="AlphaFoldDB" id="A0A127P5P2"/>
<dbReference type="SUPFAM" id="SSF47413">
    <property type="entry name" value="lambda repressor-like DNA-binding domains"/>
    <property type="match status" value="1"/>
</dbReference>
<organism evidence="5">
    <name type="scientific">Collimonas fungivorans</name>
    <dbReference type="NCBI Taxonomy" id="158899"/>
    <lineage>
        <taxon>Bacteria</taxon>
        <taxon>Pseudomonadati</taxon>
        <taxon>Pseudomonadota</taxon>
        <taxon>Betaproteobacteria</taxon>
        <taxon>Burkholderiales</taxon>
        <taxon>Oxalobacteraceae</taxon>
        <taxon>Collimonas</taxon>
    </lineage>
</organism>
<reference evidence="5 6" key="1">
    <citation type="submission" date="2015-11" db="EMBL/GenBank/DDBJ databases">
        <title>Exploring the genomic traits of fungus-feeding bacterial genus Collimonas.</title>
        <authorList>
            <person name="Song C."/>
            <person name="Schmidt R."/>
            <person name="de Jager V."/>
            <person name="Krzyzanowska D."/>
            <person name="Jongedijk E."/>
            <person name="Cankar K."/>
            <person name="Beekwilder J."/>
            <person name="van Veen A."/>
            <person name="de Boer W."/>
            <person name="van Veen J.A."/>
            <person name="Garbeva P."/>
        </authorList>
    </citation>
    <scope>NUCLEOTIDE SEQUENCE [LARGE SCALE GENOMIC DNA]</scope>
    <source>
        <strain evidence="5 6">Ter6</strain>
    </source>
</reference>
<dbReference type="GO" id="GO:0003700">
    <property type="term" value="F:DNA-binding transcription factor activity"/>
    <property type="evidence" value="ECO:0007669"/>
    <property type="project" value="TreeGrafter"/>
</dbReference>
<dbReference type="PROSITE" id="PS00356">
    <property type="entry name" value="HTH_LACI_1"/>
    <property type="match status" value="1"/>
</dbReference>
<dbReference type="Gene3D" id="3.40.50.2300">
    <property type="match status" value="2"/>
</dbReference>
<dbReference type="RefSeq" id="WP_061538508.1">
    <property type="nucleotide sequence ID" value="NZ_CP013232.1"/>
</dbReference>
<keyword evidence="3" id="KW-0804">Transcription</keyword>
<evidence type="ECO:0000256" key="3">
    <source>
        <dbReference type="ARBA" id="ARBA00023163"/>
    </source>
</evidence>
<dbReference type="Gene3D" id="1.10.260.40">
    <property type="entry name" value="lambda repressor-like DNA-binding domains"/>
    <property type="match status" value="1"/>
</dbReference>
<dbReference type="CDD" id="cd01392">
    <property type="entry name" value="HTH_LacI"/>
    <property type="match status" value="1"/>
</dbReference>
<keyword evidence="1" id="KW-0805">Transcription regulation</keyword>
<dbReference type="SUPFAM" id="SSF53822">
    <property type="entry name" value="Periplasmic binding protein-like I"/>
    <property type="match status" value="1"/>
</dbReference>
<dbReference type="PROSITE" id="PS50932">
    <property type="entry name" value="HTH_LACI_2"/>
    <property type="match status" value="1"/>
</dbReference>
<dbReference type="SMART" id="SM00354">
    <property type="entry name" value="HTH_LACI"/>
    <property type="match status" value="1"/>
</dbReference>
<dbReference type="EMBL" id="CP013232">
    <property type="protein sequence ID" value="AMO93142.1"/>
    <property type="molecule type" value="Genomic_DNA"/>
</dbReference>
<feature type="domain" description="HTH lacI-type" evidence="4">
    <location>
        <begin position="4"/>
        <end position="58"/>
    </location>
</feature>
<dbReference type="InterPro" id="IPR028082">
    <property type="entry name" value="Peripla_BP_I"/>
</dbReference>
<dbReference type="PANTHER" id="PTHR30146:SF153">
    <property type="entry name" value="LACTOSE OPERON REPRESSOR"/>
    <property type="match status" value="1"/>
</dbReference>
<proteinExistence type="predicted"/>
<gene>
    <name evidence="5" type="ORF">CFter6_0411</name>
</gene>
<dbReference type="PRINTS" id="PR00036">
    <property type="entry name" value="HTHLACI"/>
</dbReference>
<dbReference type="Pfam" id="PF13377">
    <property type="entry name" value="Peripla_BP_3"/>
    <property type="match status" value="1"/>
</dbReference>
<dbReference type="InterPro" id="IPR010982">
    <property type="entry name" value="Lambda_DNA-bd_dom_sf"/>
</dbReference>
<dbReference type="PANTHER" id="PTHR30146">
    <property type="entry name" value="LACI-RELATED TRANSCRIPTIONAL REPRESSOR"/>
    <property type="match status" value="1"/>
</dbReference>
<dbReference type="Proteomes" id="UP000072421">
    <property type="component" value="Chromosome"/>
</dbReference>
<evidence type="ECO:0000256" key="1">
    <source>
        <dbReference type="ARBA" id="ARBA00023015"/>
    </source>
</evidence>
<dbReference type="PATRIC" id="fig|158899.10.peg.411"/>
<dbReference type="InterPro" id="IPR000843">
    <property type="entry name" value="HTH_LacI"/>
</dbReference>
<evidence type="ECO:0000313" key="6">
    <source>
        <dbReference type="Proteomes" id="UP000072421"/>
    </source>
</evidence>
<keyword evidence="2" id="KW-0238">DNA-binding</keyword>
<protein>
    <submittedName>
        <fullName evidence="5">Periplasmic binding s and sugar binding domain of LacI family protein</fullName>
    </submittedName>
</protein>
<dbReference type="GO" id="GO:0000976">
    <property type="term" value="F:transcription cis-regulatory region binding"/>
    <property type="evidence" value="ECO:0007669"/>
    <property type="project" value="TreeGrafter"/>
</dbReference>
<evidence type="ECO:0000256" key="2">
    <source>
        <dbReference type="ARBA" id="ARBA00023125"/>
    </source>
</evidence>
<dbReference type="OrthoDB" id="269117at2"/>
<evidence type="ECO:0000313" key="5">
    <source>
        <dbReference type="EMBL" id="AMO93142.1"/>
    </source>
</evidence>
<name>A0A127P5P2_9BURK</name>
<evidence type="ECO:0000259" key="4">
    <source>
        <dbReference type="PROSITE" id="PS50932"/>
    </source>
</evidence>
<dbReference type="InterPro" id="IPR046335">
    <property type="entry name" value="LacI/GalR-like_sensor"/>
</dbReference>
<dbReference type="CDD" id="cd06267">
    <property type="entry name" value="PBP1_LacI_sugar_binding-like"/>
    <property type="match status" value="1"/>
</dbReference>
<dbReference type="Pfam" id="PF00356">
    <property type="entry name" value="LacI"/>
    <property type="match status" value="1"/>
</dbReference>
<sequence>MTRVTIKDVAKLAGVSFQTVSLVLNHPEKVAPKTRELVRSAIDTLNFIPNIAARSLRNISTKTLACVMFNGASYDNRSERTQDTHGNSVVQTLTRAADRAGYTLLQRNWMGDDAASLAYARDLFLAGRIDGMIAMVTTAGHSVLTELQRMGFPCVIYGMADPQFNHVVQSDREAALAVVEHLVQGGCRRIAFVTGARKEHAPVVLRDKAVTTGSEARYIGYLDGMHKYGLPVRQDWVIPGDWSLDSGYRAAAQLCGTADRPDAIILSNDRMALGALKALHDLGLHVPNDVSVVGFDNMRYDDFSIPSLTSVDVPMFEMSECTVRILLDCIEKRGSSDLVQRVFPTSLVVRGSTRAVNLASGSISDLPAVGEQNK</sequence>
<accession>A0A127P5P2</accession>